<reference evidence="1" key="1">
    <citation type="submission" date="2014-11" db="EMBL/GenBank/DDBJ databases">
        <authorList>
            <person name="Amaro Gonzalez C."/>
        </authorList>
    </citation>
    <scope>NUCLEOTIDE SEQUENCE</scope>
</reference>
<sequence length="55" mass="5657">MPCLTFNLVSRCTAAPVASPLLDDLATAASILPLFVSSAGSPAFPFKTPTIALLH</sequence>
<dbReference type="EMBL" id="GBXM01106006">
    <property type="protein sequence ID" value="JAH02571.1"/>
    <property type="molecule type" value="Transcribed_RNA"/>
</dbReference>
<dbReference type="AlphaFoldDB" id="A0A0E9PD39"/>
<accession>A0A0E9PD39</accession>
<proteinExistence type="predicted"/>
<reference evidence="1" key="2">
    <citation type="journal article" date="2015" name="Fish Shellfish Immunol.">
        <title>Early steps in the European eel (Anguilla anguilla)-Vibrio vulnificus interaction in the gills: Role of the RtxA13 toxin.</title>
        <authorList>
            <person name="Callol A."/>
            <person name="Pajuelo D."/>
            <person name="Ebbesson L."/>
            <person name="Teles M."/>
            <person name="MacKenzie S."/>
            <person name="Amaro C."/>
        </authorList>
    </citation>
    <scope>NUCLEOTIDE SEQUENCE</scope>
</reference>
<protein>
    <submittedName>
        <fullName evidence="1">Uncharacterized protein</fullName>
    </submittedName>
</protein>
<name>A0A0E9PD39_ANGAN</name>
<evidence type="ECO:0000313" key="1">
    <source>
        <dbReference type="EMBL" id="JAH02571.1"/>
    </source>
</evidence>
<organism evidence="1">
    <name type="scientific">Anguilla anguilla</name>
    <name type="common">European freshwater eel</name>
    <name type="synonym">Muraena anguilla</name>
    <dbReference type="NCBI Taxonomy" id="7936"/>
    <lineage>
        <taxon>Eukaryota</taxon>
        <taxon>Metazoa</taxon>
        <taxon>Chordata</taxon>
        <taxon>Craniata</taxon>
        <taxon>Vertebrata</taxon>
        <taxon>Euteleostomi</taxon>
        <taxon>Actinopterygii</taxon>
        <taxon>Neopterygii</taxon>
        <taxon>Teleostei</taxon>
        <taxon>Anguilliformes</taxon>
        <taxon>Anguillidae</taxon>
        <taxon>Anguilla</taxon>
    </lineage>
</organism>